<keyword evidence="2" id="KW-0012">Acyltransferase</keyword>
<evidence type="ECO:0000256" key="1">
    <source>
        <dbReference type="ARBA" id="ARBA00022679"/>
    </source>
</evidence>
<dbReference type="Proteomes" id="UP000182248">
    <property type="component" value="Unassembled WGS sequence"/>
</dbReference>
<keyword evidence="4" id="KW-0689">Ribosomal protein</keyword>
<dbReference type="PROSITE" id="PS51186">
    <property type="entry name" value="GNAT"/>
    <property type="match status" value="1"/>
</dbReference>
<accession>A0A1K1NRC2</accession>
<dbReference type="OrthoDB" id="9803233at2"/>
<dbReference type="Pfam" id="PF00583">
    <property type="entry name" value="Acetyltransf_1"/>
    <property type="match status" value="1"/>
</dbReference>
<dbReference type="GO" id="GO:0005840">
    <property type="term" value="C:ribosome"/>
    <property type="evidence" value="ECO:0007669"/>
    <property type="project" value="UniProtKB-KW"/>
</dbReference>
<proteinExistence type="predicted"/>
<evidence type="ECO:0000313" key="5">
    <source>
        <dbReference type="Proteomes" id="UP000182248"/>
    </source>
</evidence>
<dbReference type="InterPro" id="IPR000182">
    <property type="entry name" value="GNAT_dom"/>
</dbReference>
<organism evidence="4 5">
    <name type="scientific">Sinomicrobium oceani</name>
    <dbReference type="NCBI Taxonomy" id="1150368"/>
    <lineage>
        <taxon>Bacteria</taxon>
        <taxon>Pseudomonadati</taxon>
        <taxon>Bacteroidota</taxon>
        <taxon>Flavobacteriia</taxon>
        <taxon>Flavobacteriales</taxon>
        <taxon>Flavobacteriaceae</taxon>
        <taxon>Sinomicrobium</taxon>
    </lineage>
</organism>
<reference evidence="4 5" key="1">
    <citation type="submission" date="2016-11" db="EMBL/GenBank/DDBJ databases">
        <authorList>
            <person name="Jaros S."/>
            <person name="Januszkiewicz K."/>
            <person name="Wedrychowicz H."/>
        </authorList>
    </citation>
    <scope>NUCLEOTIDE SEQUENCE [LARGE SCALE GENOMIC DNA]</scope>
    <source>
        <strain evidence="4 5">CGMCC 1.12145</strain>
    </source>
</reference>
<dbReference type="EMBL" id="FPJE01000006">
    <property type="protein sequence ID" value="SFW37795.1"/>
    <property type="molecule type" value="Genomic_DNA"/>
</dbReference>
<dbReference type="PANTHER" id="PTHR43877">
    <property type="entry name" value="AMINOALKYLPHOSPHONATE N-ACETYLTRANSFERASE-RELATED-RELATED"/>
    <property type="match status" value="1"/>
</dbReference>
<feature type="domain" description="N-acetyltransferase" evidence="3">
    <location>
        <begin position="2"/>
        <end position="150"/>
    </location>
</feature>
<dbReference type="Gene3D" id="3.40.630.30">
    <property type="match status" value="1"/>
</dbReference>
<protein>
    <submittedName>
        <fullName evidence="4">Ribosomal protein S18 acetylase RimI</fullName>
    </submittedName>
</protein>
<keyword evidence="1" id="KW-0808">Transferase</keyword>
<evidence type="ECO:0000259" key="3">
    <source>
        <dbReference type="PROSITE" id="PS51186"/>
    </source>
</evidence>
<name>A0A1K1NRC2_9FLAO</name>
<gene>
    <name evidence="4" type="ORF">SAMN02927921_01391</name>
</gene>
<keyword evidence="4" id="KW-0687">Ribonucleoprotein</keyword>
<sequence length="150" mass="17014">MIKIERVTGASPAFAQLIRHLDADLKERDGEEHSFYAQFNKADTIAHVVIAYDHDTPIACGALRAYDRDTVEIKRMFTTTDHRGKGIGSQILKNLEKWASQLGYARCILETGKKQPEAIALYQKNGYVIIPNYGQYATVEQSLCFEKKLY</sequence>
<dbReference type="RefSeq" id="WP_072316629.1">
    <property type="nucleotide sequence ID" value="NZ_FPJE01000006.1"/>
</dbReference>
<dbReference type="SUPFAM" id="SSF55729">
    <property type="entry name" value="Acyl-CoA N-acyltransferases (Nat)"/>
    <property type="match status" value="1"/>
</dbReference>
<dbReference type="PANTHER" id="PTHR43877:SF2">
    <property type="entry name" value="AMINOALKYLPHOSPHONATE N-ACETYLTRANSFERASE-RELATED"/>
    <property type="match status" value="1"/>
</dbReference>
<dbReference type="AlphaFoldDB" id="A0A1K1NRC2"/>
<dbReference type="GO" id="GO:0016747">
    <property type="term" value="F:acyltransferase activity, transferring groups other than amino-acyl groups"/>
    <property type="evidence" value="ECO:0007669"/>
    <property type="project" value="InterPro"/>
</dbReference>
<dbReference type="CDD" id="cd04301">
    <property type="entry name" value="NAT_SF"/>
    <property type="match status" value="1"/>
</dbReference>
<dbReference type="InterPro" id="IPR016181">
    <property type="entry name" value="Acyl_CoA_acyltransferase"/>
</dbReference>
<evidence type="ECO:0000256" key="2">
    <source>
        <dbReference type="ARBA" id="ARBA00023315"/>
    </source>
</evidence>
<evidence type="ECO:0000313" key="4">
    <source>
        <dbReference type="EMBL" id="SFW37795.1"/>
    </source>
</evidence>
<keyword evidence="5" id="KW-1185">Reference proteome</keyword>
<dbReference type="InterPro" id="IPR050832">
    <property type="entry name" value="Bact_Acetyltransf"/>
</dbReference>
<dbReference type="STRING" id="1150368.SAMN02927921_01391"/>